<protein>
    <recommendedName>
        <fullName evidence="12">Bms1-type G domain-containing protein</fullName>
    </recommendedName>
</protein>
<organism evidence="13 14">
    <name type="scientific">Oryctes borbonicus</name>
    <dbReference type="NCBI Taxonomy" id="1629725"/>
    <lineage>
        <taxon>Eukaryota</taxon>
        <taxon>Metazoa</taxon>
        <taxon>Ecdysozoa</taxon>
        <taxon>Arthropoda</taxon>
        <taxon>Hexapoda</taxon>
        <taxon>Insecta</taxon>
        <taxon>Pterygota</taxon>
        <taxon>Neoptera</taxon>
        <taxon>Endopterygota</taxon>
        <taxon>Coleoptera</taxon>
        <taxon>Polyphaga</taxon>
        <taxon>Scarabaeiformia</taxon>
        <taxon>Scarabaeidae</taxon>
        <taxon>Dynastinae</taxon>
        <taxon>Oryctes</taxon>
    </lineage>
</organism>
<dbReference type="InterPro" id="IPR037875">
    <property type="entry name" value="Bms1_N"/>
</dbReference>
<dbReference type="GO" id="GO:0032040">
    <property type="term" value="C:small-subunit processome"/>
    <property type="evidence" value="ECO:0007669"/>
    <property type="project" value="UniProtKB-ARBA"/>
</dbReference>
<keyword evidence="3" id="KW-0597">Phosphoprotein</keyword>
<dbReference type="GO" id="GO:0005654">
    <property type="term" value="C:nucleoplasm"/>
    <property type="evidence" value="ECO:0007669"/>
    <property type="project" value="UniProtKB-ARBA"/>
</dbReference>
<comment type="subcellular location">
    <subcellularLocation>
        <location evidence="1">Nucleus</location>
        <location evidence="1">Nucleolus</location>
    </subcellularLocation>
</comment>
<comment type="similarity">
    <text evidence="10">Belongs to the TRAFAC class translation factor GTPase superfamily. Bms1-like GTPase family. BMS1 subfamily.</text>
</comment>
<dbReference type="InterPro" id="IPR030387">
    <property type="entry name" value="G_Bms1/Tsr1_dom"/>
</dbReference>
<dbReference type="FunFam" id="3.40.50.300:FF:000105">
    <property type="entry name" value="BMS1 ribosome biogenesis factor"/>
    <property type="match status" value="1"/>
</dbReference>
<evidence type="ECO:0000256" key="5">
    <source>
        <dbReference type="ARBA" id="ARBA00022801"/>
    </source>
</evidence>
<name>A0A0T6BGJ1_9SCAR</name>
<evidence type="ECO:0000256" key="11">
    <source>
        <dbReference type="SAM" id="MobiDB-lite"/>
    </source>
</evidence>
<keyword evidence="7" id="KW-0342">GTP-binding</keyword>
<dbReference type="PANTHER" id="PTHR12858:SF2">
    <property type="entry name" value="RIBOSOME BIOGENESIS PROTEIN BMS1 HOMOLOG"/>
    <property type="match status" value="1"/>
</dbReference>
<feature type="compositionally biased region" description="Basic and acidic residues" evidence="11">
    <location>
        <begin position="31"/>
        <end position="44"/>
    </location>
</feature>
<feature type="domain" description="Bms1-type G" evidence="12">
    <location>
        <begin position="85"/>
        <end position="249"/>
    </location>
</feature>
<keyword evidence="6" id="KW-0067">ATP-binding</keyword>
<dbReference type="Proteomes" id="UP000051574">
    <property type="component" value="Unassembled WGS sequence"/>
</dbReference>
<feature type="region of interest" description="Disordered" evidence="11">
    <location>
        <begin position="1"/>
        <end position="55"/>
    </location>
</feature>
<dbReference type="GO" id="GO:0000479">
    <property type="term" value="P:endonucleolytic cleavage of tricistronic rRNA transcript (SSU-rRNA, 5.8S rRNA, LSU-rRNA)"/>
    <property type="evidence" value="ECO:0007669"/>
    <property type="project" value="TreeGrafter"/>
</dbReference>
<dbReference type="InterPro" id="IPR012948">
    <property type="entry name" value="AARP2CN"/>
</dbReference>
<dbReference type="InterPro" id="IPR027417">
    <property type="entry name" value="P-loop_NTPase"/>
</dbReference>
<evidence type="ECO:0000256" key="8">
    <source>
        <dbReference type="ARBA" id="ARBA00023242"/>
    </source>
</evidence>
<keyword evidence="8" id="KW-0539">Nucleus</keyword>
<feature type="compositionally biased region" description="Basic residues" evidence="11">
    <location>
        <begin position="13"/>
        <end position="30"/>
    </location>
</feature>
<dbReference type="GO" id="GO:0030686">
    <property type="term" value="C:90S preribosome"/>
    <property type="evidence" value="ECO:0007669"/>
    <property type="project" value="TreeGrafter"/>
</dbReference>
<keyword evidence="2" id="KW-0690">Ribosome biogenesis</keyword>
<dbReference type="SUPFAM" id="SSF52540">
    <property type="entry name" value="P-loop containing nucleoside triphosphate hydrolases"/>
    <property type="match status" value="1"/>
</dbReference>
<dbReference type="InterPro" id="IPR007034">
    <property type="entry name" value="BMS1_TSR1_C"/>
</dbReference>
<dbReference type="GO" id="GO:0000462">
    <property type="term" value="P:maturation of SSU-rRNA from tricistronic rRNA transcript (SSU-rRNA, 5.8S rRNA, LSU-rRNA)"/>
    <property type="evidence" value="ECO:0007669"/>
    <property type="project" value="TreeGrafter"/>
</dbReference>
<evidence type="ECO:0000256" key="7">
    <source>
        <dbReference type="ARBA" id="ARBA00023134"/>
    </source>
</evidence>
<dbReference type="PANTHER" id="PTHR12858">
    <property type="entry name" value="RIBOSOME BIOGENESIS PROTEIN"/>
    <property type="match status" value="1"/>
</dbReference>
<dbReference type="AlphaFoldDB" id="A0A0T6BGJ1"/>
<feature type="region of interest" description="Disordered" evidence="11">
    <location>
        <begin position="469"/>
        <end position="492"/>
    </location>
</feature>
<dbReference type="SMART" id="SM01362">
    <property type="entry name" value="DUF663"/>
    <property type="match status" value="1"/>
</dbReference>
<dbReference type="OrthoDB" id="10260897at2759"/>
<dbReference type="Pfam" id="PF08142">
    <property type="entry name" value="AARP2CN"/>
    <property type="match status" value="1"/>
</dbReference>
<sequence length="942" mass="107463">MSNDVTNVDEKKKAHRNRHSGRKAEKKKQKAKNDVNQEIADKQRNPKAFAFNSAVGAERRFRRKQDIQTKKQHIPLVDRTPIEPPPVLIAVVGPPKVGKTTLINNLVKLFSKSPLTNVKGPVTIVTGKKRRVTLIECNNDVNSMIDLAKIADLALLLCDASFGFEMEIFEFLNICQVHGMPRIMGILTHLDLIKTSKKLKNTKKTLKHRFWTEVYPGAKLFYLSGIIHGEYLRNEIKNLGRFISIMKFRPLTWRMSHSHLLADRYEDLTNLELIRQSPKCDRNVSVYGYIRGIPLNRNSSVHIPGFGDVKIHDITYLPDPCPLPEVAKKRALIEKEKVIYAPFSGVGGIVYDKDAVYVELGGSHSHKNRNDDDETKNIVTNLIETKETLDVKMQHSELQLFTGGKKLTAEDVSDLQKINDNNEKTHQIIKTNDDIGLNEELTTLRNCYKEEIIKDDGRTRRKVIFNSSDDEMDIDDENKPEQEAPIEPVIKDNKDREVLSKVSNILKSLEEKGALKNNSDLVHVTKKTEDSEDEEDAEQNSDGQESSDTDNEGSINSESGISDHEDESFNLSDNEEKMSNDDDDHDEKMTVKWKENLTKRAQEAYLARVHSKKNIMKLVYGIFDNKIEESDKPDDVNVDDGEIGGLFKVVSREQQKRKIEKDSMNLTESSLLMPWSSNVEDYTDPENKWMIQDCFVTGKWKESEDANELLKLDAAEISSDSDEFGDFEDLETGEKFTKDASHKKEDAKEIGKIDKNALAEKKLKLKQKFDAEYDNEAGSSYYDELKLSAEKQAELNKSVFENMPDDLRVQFEGYRPGMYVRIEFQGVPAEFVTNFDPTYPLLVGALNLGEENIGYVNVKIKKHRWHKKILKSGDPVIVSLGWRRFQTLPLYSKLEDDLKFRFLKYTPEHLGCNGHFWGPITPQGTGFLALQTCEGNPEVCIL</sequence>
<proteinExistence type="inferred from homology"/>
<evidence type="ECO:0000256" key="2">
    <source>
        <dbReference type="ARBA" id="ARBA00022517"/>
    </source>
</evidence>
<evidence type="ECO:0000256" key="6">
    <source>
        <dbReference type="ARBA" id="ARBA00022840"/>
    </source>
</evidence>
<dbReference type="PROSITE" id="PS51714">
    <property type="entry name" value="G_BMS1"/>
    <property type="match status" value="1"/>
</dbReference>
<dbReference type="GO" id="GO:0005524">
    <property type="term" value="F:ATP binding"/>
    <property type="evidence" value="ECO:0007669"/>
    <property type="project" value="UniProtKB-KW"/>
</dbReference>
<dbReference type="SMART" id="SM00785">
    <property type="entry name" value="AARP2CN"/>
    <property type="match status" value="1"/>
</dbReference>
<keyword evidence="4" id="KW-0547">Nucleotide-binding</keyword>
<dbReference type="Pfam" id="PF04950">
    <property type="entry name" value="RIBIOP_C"/>
    <property type="match status" value="1"/>
</dbReference>
<accession>A0A0T6BGJ1</accession>
<reference evidence="13 14" key="1">
    <citation type="submission" date="2015-09" db="EMBL/GenBank/DDBJ databases">
        <title>Draft genome of the scarab beetle Oryctes borbonicus.</title>
        <authorList>
            <person name="Meyer J.M."/>
            <person name="Markov G.V."/>
            <person name="Baskaran P."/>
            <person name="Herrmann M."/>
            <person name="Sommer R.J."/>
            <person name="Roedelsperger C."/>
        </authorList>
    </citation>
    <scope>NUCLEOTIDE SEQUENCE [LARGE SCALE GENOMIC DNA]</scope>
    <source>
        <strain evidence="13">OB123</strain>
        <tissue evidence="13">Whole animal</tissue>
    </source>
</reference>
<evidence type="ECO:0000256" key="9">
    <source>
        <dbReference type="ARBA" id="ARBA00049117"/>
    </source>
</evidence>
<dbReference type="EMBL" id="LJIG01000470">
    <property type="protein sequence ID" value="KRT86470.1"/>
    <property type="molecule type" value="Genomic_DNA"/>
</dbReference>
<comment type="catalytic activity">
    <reaction evidence="9">
        <text>GTP + H2O = GDP + phosphate + H(+)</text>
        <dbReference type="Rhea" id="RHEA:19669"/>
        <dbReference type="ChEBI" id="CHEBI:15377"/>
        <dbReference type="ChEBI" id="CHEBI:15378"/>
        <dbReference type="ChEBI" id="CHEBI:37565"/>
        <dbReference type="ChEBI" id="CHEBI:43474"/>
        <dbReference type="ChEBI" id="CHEBI:58189"/>
    </reaction>
    <physiologicalReaction direction="left-to-right" evidence="9">
        <dbReference type="Rhea" id="RHEA:19670"/>
    </physiologicalReaction>
</comment>
<evidence type="ECO:0000313" key="14">
    <source>
        <dbReference type="Proteomes" id="UP000051574"/>
    </source>
</evidence>
<dbReference type="GO" id="GO:0003924">
    <property type="term" value="F:GTPase activity"/>
    <property type="evidence" value="ECO:0007669"/>
    <property type="project" value="TreeGrafter"/>
</dbReference>
<dbReference type="Gene3D" id="3.40.50.300">
    <property type="entry name" value="P-loop containing nucleotide triphosphate hydrolases"/>
    <property type="match status" value="1"/>
</dbReference>
<feature type="compositionally biased region" description="Acidic residues" evidence="11">
    <location>
        <begin position="530"/>
        <end position="551"/>
    </location>
</feature>
<feature type="region of interest" description="Disordered" evidence="11">
    <location>
        <begin position="520"/>
        <end position="590"/>
    </location>
</feature>
<dbReference type="InterPro" id="IPR039761">
    <property type="entry name" value="Bms1/Tsr1"/>
</dbReference>
<evidence type="ECO:0000256" key="1">
    <source>
        <dbReference type="ARBA" id="ARBA00004604"/>
    </source>
</evidence>
<keyword evidence="14" id="KW-1185">Reference proteome</keyword>
<comment type="caution">
    <text evidence="13">The sequence shown here is derived from an EMBL/GenBank/DDBJ whole genome shotgun (WGS) entry which is preliminary data.</text>
</comment>
<feature type="compositionally biased region" description="Basic and acidic residues" evidence="11">
    <location>
        <begin position="574"/>
        <end position="590"/>
    </location>
</feature>
<evidence type="ECO:0000313" key="13">
    <source>
        <dbReference type="EMBL" id="KRT86470.1"/>
    </source>
</evidence>
<dbReference type="GO" id="GO:0034511">
    <property type="term" value="F:U3 snoRNA binding"/>
    <property type="evidence" value="ECO:0007669"/>
    <property type="project" value="TreeGrafter"/>
</dbReference>
<evidence type="ECO:0000256" key="10">
    <source>
        <dbReference type="ARBA" id="ARBA00061391"/>
    </source>
</evidence>
<keyword evidence="5" id="KW-0378">Hydrolase</keyword>
<evidence type="ECO:0000259" key="12">
    <source>
        <dbReference type="PROSITE" id="PS51714"/>
    </source>
</evidence>
<evidence type="ECO:0000256" key="3">
    <source>
        <dbReference type="ARBA" id="ARBA00022553"/>
    </source>
</evidence>
<evidence type="ECO:0000256" key="4">
    <source>
        <dbReference type="ARBA" id="ARBA00022741"/>
    </source>
</evidence>
<gene>
    <name evidence="13" type="ORF">AMK59_550</name>
</gene>
<dbReference type="CDD" id="cd01882">
    <property type="entry name" value="BMS1"/>
    <property type="match status" value="1"/>
</dbReference>
<dbReference type="GO" id="GO:0005525">
    <property type="term" value="F:GTP binding"/>
    <property type="evidence" value="ECO:0007669"/>
    <property type="project" value="UniProtKB-KW"/>
</dbReference>